<evidence type="ECO:0000256" key="5">
    <source>
        <dbReference type="ARBA" id="ARBA00023136"/>
    </source>
</evidence>
<evidence type="ECO:0000256" key="3">
    <source>
        <dbReference type="ARBA" id="ARBA00022692"/>
    </source>
</evidence>
<reference evidence="11" key="1">
    <citation type="submission" date="2022-01" db="EMBL/GenBank/DDBJ databases">
        <authorList>
            <person name="Jo J.-H."/>
            <person name="Im W.-T."/>
        </authorList>
    </citation>
    <scope>NUCLEOTIDE SEQUENCE</scope>
    <source>
        <strain evidence="11">XY25</strain>
    </source>
</reference>
<proteinExistence type="predicted"/>
<dbReference type="NCBIfam" id="TIGR00229">
    <property type="entry name" value="sensory_box"/>
    <property type="match status" value="2"/>
</dbReference>
<dbReference type="Pfam" id="PF05231">
    <property type="entry name" value="MASE1"/>
    <property type="match status" value="1"/>
</dbReference>
<evidence type="ECO:0000259" key="7">
    <source>
        <dbReference type="PROSITE" id="PS50112"/>
    </source>
</evidence>
<dbReference type="InterPro" id="IPR035965">
    <property type="entry name" value="PAS-like_dom_sf"/>
</dbReference>
<keyword evidence="12" id="KW-1185">Reference proteome</keyword>
<dbReference type="SUPFAM" id="SSF141868">
    <property type="entry name" value="EAL domain-like"/>
    <property type="match status" value="1"/>
</dbReference>
<accession>A0ABS9K2K0</accession>
<feature type="domain" description="PAC" evidence="8">
    <location>
        <begin position="507"/>
        <end position="559"/>
    </location>
</feature>
<dbReference type="Pfam" id="PF00990">
    <property type="entry name" value="GGDEF"/>
    <property type="match status" value="1"/>
</dbReference>
<feature type="transmembrane region" description="Helical" evidence="6">
    <location>
        <begin position="190"/>
        <end position="210"/>
    </location>
</feature>
<dbReference type="Gene3D" id="3.30.70.270">
    <property type="match status" value="1"/>
</dbReference>
<dbReference type="SUPFAM" id="SSF55073">
    <property type="entry name" value="Nucleotide cyclase"/>
    <property type="match status" value="1"/>
</dbReference>
<dbReference type="InterPro" id="IPR007895">
    <property type="entry name" value="MASE1"/>
</dbReference>
<dbReference type="CDD" id="cd01948">
    <property type="entry name" value="EAL"/>
    <property type="match status" value="1"/>
</dbReference>
<dbReference type="EMBL" id="JAKLTN010000002">
    <property type="protein sequence ID" value="MCG2577417.1"/>
    <property type="molecule type" value="Genomic_DNA"/>
</dbReference>
<dbReference type="PANTHER" id="PTHR44757">
    <property type="entry name" value="DIGUANYLATE CYCLASE DGCP"/>
    <property type="match status" value="1"/>
</dbReference>
<dbReference type="CDD" id="cd00130">
    <property type="entry name" value="PAS"/>
    <property type="match status" value="2"/>
</dbReference>
<dbReference type="PROSITE" id="PS50883">
    <property type="entry name" value="EAL"/>
    <property type="match status" value="1"/>
</dbReference>
<dbReference type="InterPro" id="IPR013655">
    <property type="entry name" value="PAS_fold_3"/>
</dbReference>
<feature type="domain" description="PAC" evidence="8">
    <location>
        <begin position="379"/>
        <end position="430"/>
    </location>
</feature>
<evidence type="ECO:0000313" key="11">
    <source>
        <dbReference type="EMBL" id="MCG2577417.1"/>
    </source>
</evidence>
<dbReference type="InterPro" id="IPR001633">
    <property type="entry name" value="EAL_dom"/>
</dbReference>
<evidence type="ECO:0000259" key="8">
    <source>
        <dbReference type="PROSITE" id="PS50113"/>
    </source>
</evidence>
<keyword evidence="5 6" id="KW-0472">Membrane</keyword>
<keyword evidence="3 6" id="KW-0812">Transmembrane</keyword>
<gene>
    <name evidence="11" type="ORF">LZ012_10475</name>
</gene>
<evidence type="ECO:0000256" key="2">
    <source>
        <dbReference type="ARBA" id="ARBA00022475"/>
    </source>
</evidence>
<dbReference type="InterPro" id="IPR029787">
    <property type="entry name" value="Nucleotide_cyclase"/>
</dbReference>
<evidence type="ECO:0000259" key="9">
    <source>
        <dbReference type="PROSITE" id="PS50883"/>
    </source>
</evidence>
<dbReference type="InterPro" id="IPR035919">
    <property type="entry name" value="EAL_sf"/>
</dbReference>
<evidence type="ECO:0000259" key="10">
    <source>
        <dbReference type="PROSITE" id="PS50887"/>
    </source>
</evidence>
<feature type="domain" description="PAS" evidence="7">
    <location>
        <begin position="304"/>
        <end position="361"/>
    </location>
</feature>
<keyword evidence="4 6" id="KW-1133">Transmembrane helix</keyword>
<feature type="transmembrane region" description="Helical" evidence="6">
    <location>
        <begin position="272"/>
        <end position="292"/>
    </location>
</feature>
<comment type="subcellular location">
    <subcellularLocation>
        <location evidence="1">Cell membrane</location>
        <topology evidence="1">Multi-pass membrane protein</topology>
    </subcellularLocation>
</comment>
<dbReference type="SMART" id="SM00091">
    <property type="entry name" value="PAS"/>
    <property type="match status" value="2"/>
</dbReference>
<feature type="transmembrane region" description="Helical" evidence="6">
    <location>
        <begin position="118"/>
        <end position="141"/>
    </location>
</feature>
<evidence type="ECO:0000256" key="4">
    <source>
        <dbReference type="ARBA" id="ARBA00022989"/>
    </source>
</evidence>
<organism evidence="11 12">
    <name type="scientific">Dechloromonas hankyongensis</name>
    <dbReference type="NCBI Taxonomy" id="2908002"/>
    <lineage>
        <taxon>Bacteria</taxon>
        <taxon>Pseudomonadati</taxon>
        <taxon>Pseudomonadota</taxon>
        <taxon>Betaproteobacteria</taxon>
        <taxon>Rhodocyclales</taxon>
        <taxon>Azonexaceae</taxon>
        <taxon>Dechloromonas</taxon>
    </lineage>
</organism>
<dbReference type="InterPro" id="IPR000014">
    <property type="entry name" value="PAS"/>
</dbReference>
<feature type="transmembrane region" description="Helical" evidence="6">
    <location>
        <begin position="243"/>
        <end position="260"/>
    </location>
</feature>
<dbReference type="Gene3D" id="3.20.20.450">
    <property type="entry name" value="EAL domain"/>
    <property type="match status" value="1"/>
</dbReference>
<dbReference type="RefSeq" id="WP_275710477.1">
    <property type="nucleotide sequence ID" value="NZ_JAKLTN010000002.1"/>
</dbReference>
<dbReference type="SMART" id="SM00267">
    <property type="entry name" value="GGDEF"/>
    <property type="match status" value="1"/>
</dbReference>
<dbReference type="InterPro" id="IPR001610">
    <property type="entry name" value="PAC"/>
</dbReference>
<dbReference type="InterPro" id="IPR043128">
    <property type="entry name" value="Rev_trsase/Diguanyl_cyclase"/>
</dbReference>
<dbReference type="PANTHER" id="PTHR44757:SF2">
    <property type="entry name" value="BIOFILM ARCHITECTURE MAINTENANCE PROTEIN MBAA"/>
    <property type="match status" value="1"/>
</dbReference>
<dbReference type="Pfam" id="PF08447">
    <property type="entry name" value="PAS_3"/>
    <property type="match status" value="2"/>
</dbReference>
<dbReference type="PROSITE" id="PS50887">
    <property type="entry name" value="GGDEF"/>
    <property type="match status" value="1"/>
</dbReference>
<dbReference type="SMART" id="SM00086">
    <property type="entry name" value="PAC"/>
    <property type="match status" value="2"/>
</dbReference>
<dbReference type="PROSITE" id="PS50112">
    <property type="entry name" value="PAS"/>
    <property type="match status" value="2"/>
</dbReference>
<feature type="transmembrane region" description="Helical" evidence="6">
    <location>
        <begin position="84"/>
        <end position="106"/>
    </location>
</feature>
<dbReference type="SUPFAM" id="SSF55785">
    <property type="entry name" value="PYP-like sensor domain (PAS domain)"/>
    <property type="match status" value="2"/>
</dbReference>
<name>A0ABS9K2K0_9RHOO</name>
<feature type="domain" description="EAL" evidence="9">
    <location>
        <begin position="734"/>
        <end position="988"/>
    </location>
</feature>
<dbReference type="PROSITE" id="PS50113">
    <property type="entry name" value="PAC"/>
    <property type="match status" value="2"/>
</dbReference>
<dbReference type="InterPro" id="IPR052155">
    <property type="entry name" value="Biofilm_reg_signaling"/>
</dbReference>
<feature type="transmembrane region" description="Helical" evidence="6">
    <location>
        <begin position="14"/>
        <end position="37"/>
    </location>
</feature>
<dbReference type="Proteomes" id="UP001165384">
    <property type="component" value="Unassembled WGS sequence"/>
</dbReference>
<dbReference type="Pfam" id="PF00563">
    <property type="entry name" value="EAL"/>
    <property type="match status" value="1"/>
</dbReference>
<protein>
    <submittedName>
        <fullName evidence="11">EAL domain-containing protein</fullName>
    </submittedName>
</protein>
<dbReference type="Gene3D" id="3.30.450.20">
    <property type="entry name" value="PAS domain"/>
    <property type="match status" value="2"/>
</dbReference>
<feature type="domain" description="GGDEF" evidence="10">
    <location>
        <begin position="591"/>
        <end position="725"/>
    </location>
</feature>
<evidence type="ECO:0000313" key="12">
    <source>
        <dbReference type="Proteomes" id="UP001165384"/>
    </source>
</evidence>
<comment type="caution">
    <text evidence="11">The sequence shown here is derived from an EMBL/GenBank/DDBJ whole genome shotgun (WGS) entry which is preliminary data.</text>
</comment>
<dbReference type="SMART" id="SM00052">
    <property type="entry name" value="EAL"/>
    <property type="match status" value="1"/>
</dbReference>
<keyword evidence="2" id="KW-1003">Cell membrane</keyword>
<dbReference type="NCBIfam" id="TIGR00254">
    <property type="entry name" value="GGDEF"/>
    <property type="match status" value="1"/>
</dbReference>
<feature type="domain" description="PAS" evidence="7">
    <location>
        <begin position="431"/>
        <end position="503"/>
    </location>
</feature>
<dbReference type="InterPro" id="IPR000160">
    <property type="entry name" value="GGDEF_dom"/>
</dbReference>
<dbReference type="InterPro" id="IPR000700">
    <property type="entry name" value="PAS-assoc_C"/>
</dbReference>
<feature type="transmembrane region" description="Helical" evidence="6">
    <location>
        <begin position="153"/>
        <end position="178"/>
    </location>
</feature>
<evidence type="ECO:0000256" key="6">
    <source>
        <dbReference type="SAM" id="Phobius"/>
    </source>
</evidence>
<feature type="transmembrane region" description="Helical" evidence="6">
    <location>
        <begin position="49"/>
        <end position="78"/>
    </location>
</feature>
<sequence length="993" mass="109435">MDTSRLFDMASRDVFRFAGLIAAYVALAGMSLSVAFIHSTVSPVWPATGLAIAALTLGGLRLWPAIAVGACAANYFIAGNPLPVAAGIAVGNTLEAIVGAMVLYRLGVKGEVKRVRDAAAILAVAALAPLPAATVGVFSVTLGGYLPWDRYPWVWLVWWLGDFMGALIVLPLLLAWGGERSPVKYPHRPFELAGALVLAVILVNVWNIAAHGLATLNVRALPLTTFLFPPVLWAMLRLPPRQTLLVLAGVSGLAVAYTKGITADEALGSLLWLQMLLLGFGGSWLLLLGALAERDQSQMALRESEAQLRATFEQAAAGIAHFTLPERRFLRVNAAFCRIMGYGCDELLARSSPEITHPDDRLIGNDEFARLASGEISTFSVDKRYVRKDGQIIWARASVSLVQDAEAGPFAISVVEDITEATLVAQAHRDAEHRLELAVDIAKLGFWEWDVANDQVYLSPMWKQQLGYQEDELDNRSDEATSRLFPEDIDRVKDYVARYIGQPGSEFSIDYRLRHRDGHYRWFTARATPVTDDTGQVVKLIGTQLDITHLKEAEQRIREAALHDPLTGLPNRALIFEYGQHLLAAARRSHGRGALLFIDLDRFKQVNDLYGHEVGDRLLQEVAMRLIACTRQEDLVGRLGGDEFVIILPHLDHRTDRATVVAQHVLDSIGQPFRIDALELSVSPSIGITYYPEHGTEIDALIHAADLAMYQAKQFGRANYQLYTSDLCQRAEEARSLEAKLRHALKNQGLALHYQPVIDIKSGRLIGVEALVRMAGDDAEDISPATFIPIAESSGLIVELGEWVAIEACRQHKLWRSQGLPPVKIAINVSPLQLRQRAFAERLGHIIGEAGIDPACFEIEVTESALMESVDEAIEILEDIKCLGVRIALDDFGTGHSSLSNLSTLPLDKLKIDQSFVRRIERDQTSRVITNAIISLARTLHLEVVGEGIESNETLRYLDDQACDQAQGFLFSKPLPADAFAHWYRQHAGQSLH</sequence>
<dbReference type="CDD" id="cd01949">
    <property type="entry name" value="GGDEF"/>
    <property type="match status" value="1"/>
</dbReference>
<evidence type="ECO:0000256" key="1">
    <source>
        <dbReference type="ARBA" id="ARBA00004651"/>
    </source>
</evidence>